<protein>
    <submittedName>
        <fullName evidence="2">Uncharacterized protein</fullName>
    </submittedName>
</protein>
<evidence type="ECO:0000313" key="3">
    <source>
        <dbReference type="Proteomes" id="UP001152803"/>
    </source>
</evidence>
<feature type="compositionally biased region" description="Polar residues" evidence="1">
    <location>
        <begin position="1"/>
        <end position="15"/>
    </location>
</feature>
<dbReference type="Proteomes" id="UP001152803">
    <property type="component" value="Unassembled WGS sequence"/>
</dbReference>
<gene>
    <name evidence="2" type="ORF">COCON_G00153540</name>
</gene>
<evidence type="ECO:0000313" key="2">
    <source>
        <dbReference type="EMBL" id="KAJ8262897.1"/>
    </source>
</evidence>
<dbReference type="EMBL" id="JAFJMO010000011">
    <property type="protein sequence ID" value="KAJ8262897.1"/>
    <property type="molecule type" value="Genomic_DNA"/>
</dbReference>
<accession>A0A9Q1HSY6</accession>
<dbReference type="AlphaFoldDB" id="A0A9Q1HSY6"/>
<keyword evidence="3" id="KW-1185">Reference proteome</keyword>
<proteinExistence type="predicted"/>
<organism evidence="2 3">
    <name type="scientific">Conger conger</name>
    <name type="common">Conger eel</name>
    <name type="synonym">Muraena conger</name>
    <dbReference type="NCBI Taxonomy" id="82655"/>
    <lineage>
        <taxon>Eukaryota</taxon>
        <taxon>Metazoa</taxon>
        <taxon>Chordata</taxon>
        <taxon>Craniata</taxon>
        <taxon>Vertebrata</taxon>
        <taxon>Euteleostomi</taxon>
        <taxon>Actinopterygii</taxon>
        <taxon>Neopterygii</taxon>
        <taxon>Teleostei</taxon>
        <taxon>Anguilliformes</taxon>
        <taxon>Congridae</taxon>
        <taxon>Conger</taxon>
    </lineage>
</organism>
<dbReference type="Gene3D" id="2.10.25.10">
    <property type="entry name" value="Laminin"/>
    <property type="match status" value="1"/>
</dbReference>
<name>A0A9Q1HSY6_CONCO</name>
<sequence>MCSTPAKSTESTQDLFPSAEPTQDPFRSAGSVQTPRVLTLLGPCSGTDQDFCLNGQCGFNPDLKKPTCT</sequence>
<reference evidence="2" key="1">
    <citation type="journal article" date="2023" name="Science">
        <title>Genome structures resolve the early diversification of teleost fishes.</title>
        <authorList>
            <person name="Parey E."/>
            <person name="Louis A."/>
            <person name="Montfort J."/>
            <person name="Bouchez O."/>
            <person name="Roques C."/>
            <person name="Iampietro C."/>
            <person name="Lluch J."/>
            <person name="Castinel A."/>
            <person name="Donnadieu C."/>
            <person name="Desvignes T."/>
            <person name="Floi Bucao C."/>
            <person name="Jouanno E."/>
            <person name="Wen M."/>
            <person name="Mejri S."/>
            <person name="Dirks R."/>
            <person name="Jansen H."/>
            <person name="Henkel C."/>
            <person name="Chen W.J."/>
            <person name="Zahm M."/>
            <person name="Cabau C."/>
            <person name="Klopp C."/>
            <person name="Thompson A.W."/>
            <person name="Robinson-Rechavi M."/>
            <person name="Braasch I."/>
            <person name="Lecointre G."/>
            <person name="Bobe J."/>
            <person name="Postlethwait J.H."/>
            <person name="Berthelot C."/>
            <person name="Roest Crollius H."/>
            <person name="Guiguen Y."/>
        </authorList>
    </citation>
    <scope>NUCLEOTIDE SEQUENCE</scope>
    <source>
        <strain evidence="2">Concon-B</strain>
    </source>
</reference>
<feature type="region of interest" description="Disordered" evidence="1">
    <location>
        <begin position="1"/>
        <end position="32"/>
    </location>
</feature>
<evidence type="ECO:0000256" key="1">
    <source>
        <dbReference type="SAM" id="MobiDB-lite"/>
    </source>
</evidence>
<dbReference type="OrthoDB" id="9411915at2759"/>
<comment type="caution">
    <text evidence="2">The sequence shown here is derived from an EMBL/GenBank/DDBJ whole genome shotgun (WGS) entry which is preliminary data.</text>
</comment>